<dbReference type="PROSITE" id="PS51257">
    <property type="entry name" value="PROKAR_LIPOPROTEIN"/>
    <property type="match status" value="1"/>
</dbReference>
<dbReference type="InterPro" id="IPR043724">
    <property type="entry name" value="DUF5666"/>
</dbReference>
<sequence length="525" mass="55111">MRAVWPHRALGALLSLLLALLAGCTLQEFRHQSDAEYYGQRAERGIGGTGKQHAERGIGGSGVIETAERGIGGTGRELAERGIGGTGLIQTADRGMGGTGKTVAEGGIGGTGIIGTVSAFGSIWVNGAHVHYNQGTAFAEDGATTDYQRLRLGQLVMVEAREEGGRLVASSVAIHHAVIGPVTAVDGENQQLEVLGQRVTLGSTQLAEGAGLKVGQWLSVSGLRDGSGAIVASRLERLPPQPEALLHLPLQQLSAATSDVRLPVEMQQEVQQQVTTGTLRLRGPVRQQQLVVARWQSLPSRPFGGRVTRYILEGYPAAAGQLRSGPYTVPMTKQPKVMQGRAHEGGAQHQRLLLEWQGDTNSQGSAAPIKLQHQPMPQFAPGTLQWAPEPPLSLPTAPAGGASGQPQSHHPKGEPVGASAPEPAAPTTAVPPLLPMQQQPAGSPVQPMETLQRPEKLQRPQLWQGQPGGTKWRPHKPRFERSAIKSGSSGGPLLPVPSPPNPSPPTPAPTPPLHSAPVPLSPGVP</sequence>
<feature type="domain" description="DUF5666" evidence="2">
    <location>
        <begin position="180"/>
        <end position="236"/>
    </location>
</feature>
<evidence type="ECO:0000256" key="1">
    <source>
        <dbReference type="SAM" id="MobiDB-lite"/>
    </source>
</evidence>
<organism evidence="3">
    <name type="scientific">Magnetococcus massalia (strain MO-1)</name>
    <dbReference type="NCBI Taxonomy" id="451514"/>
    <lineage>
        <taxon>Bacteria</taxon>
        <taxon>Pseudomonadati</taxon>
        <taxon>Pseudomonadota</taxon>
        <taxon>Magnetococcia</taxon>
        <taxon>Magnetococcales</taxon>
        <taxon>Magnetococcaceae</taxon>
        <taxon>Magnetococcus</taxon>
    </lineage>
</organism>
<proteinExistence type="predicted"/>
<feature type="compositionally biased region" description="Pro residues" evidence="1">
    <location>
        <begin position="494"/>
        <end position="525"/>
    </location>
</feature>
<dbReference type="EMBL" id="LO017727">
    <property type="protein sequence ID" value="CRH05211.1"/>
    <property type="molecule type" value="Genomic_DNA"/>
</dbReference>
<gene>
    <name evidence="3" type="ORF">MAGMO_1013</name>
</gene>
<feature type="compositionally biased region" description="Low complexity" evidence="1">
    <location>
        <begin position="418"/>
        <end position="431"/>
    </location>
</feature>
<feature type="domain" description="DUF5666" evidence="2">
    <location>
        <begin position="112"/>
        <end position="172"/>
    </location>
</feature>
<dbReference type="AlphaFoldDB" id="A0A1S7LH02"/>
<protein>
    <recommendedName>
        <fullName evidence="2">DUF5666 domain-containing protein</fullName>
    </recommendedName>
</protein>
<reference evidence="3" key="1">
    <citation type="submission" date="2015-04" db="EMBL/GenBank/DDBJ databases">
        <authorList>
            <person name="Syromyatnikov M.Y."/>
            <person name="Popov V.N."/>
        </authorList>
    </citation>
    <scope>NUCLEOTIDE SEQUENCE</scope>
    <source>
        <strain evidence="3">MO-1</strain>
    </source>
</reference>
<feature type="region of interest" description="Disordered" evidence="1">
    <location>
        <begin position="376"/>
        <end position="525"/>
    </location>
</feature>
<evidence type="ECO:0000259" key="2">
    <source>
        <dbReference type="Pfam" id="PF18914"/>
    </source>
</evidence>
<dbReference type="Pfam" id="PF18914">
    <property type="entry name" value="DUF5666"/>
    <property type="match status" value="2"/>
</dbReference>
<evidence type="ECO:0000313" key="3">
    <source>
        <dbReference type="EMBL" id="CRH05211.1"/>
    </source>
</evidence>
<accession>A0A1S7LH02</accession>
<name>A0A1S7LH02_MAGMO</name>